<dbReference type="EMBL" id="JALJOQ010000226">
    <property type="protein sequence ID" value="KAK9788451.1"/>
    <property type="molecule type" value="Genomic_DNA"/>
</dbReference>
<feature type="region of interest" description="Disordered" evidence="1">
    <location>
        <begin position="210"/>
        <end position="239"/>
    </location>
</feature>
<keyword evidence="2" id="KW-0472">Membrane</keyword>
<dbReference type="AlphaFoldDB" id="A0AAW1NR36"/>
<evidence type="ECO:0000256" key="1">
    <source>
        <dbReference type="SAM" id="MobiDB-lite"/>
    </source>
</evidence>
<feature type="transmembrane region" description="Helical" evidence="2">
    <location>
        <begin position="160"/>
        <end position="182"/>
    </location>
</feature>
<name>A0AAW1NR36_9CHLO</name>
<keyword evidence="4" id="KW-1185">Reference proteome</keyword>
<accession>A0AAW1NR36</accession>
<evidence type="ECO:0000313" key="3">
    <source>
        <dbReference type="EMBL" id="KAK9788451.1"/>
    </source>
</evidence>
<organism evidence="3 4">
    <name type="scientific">Symbiochloris irregularis</name>
    <dbReference type="NCBI Taxonomy" id="706552"/>
    <lineage>
        <taxon>Eukaryota</taxon>
        <taxon>Viridiplantae</taxon>
        <taxon>Chlorophyta</taxon>
        <taxon>core chlorophytes</taxon>
        <taxon>Trebouxiophyceae</taxon>
        <taxon>Trebouxiales</taxon>
        <taxon>Trebouxiaceae</taxon>
        <taxon>Symbiochloris</taxon>
    </lineage>
</organism>
<dbReference type="Proteomes" id="UP001465755">
    <property type="component" value="Unassembled WGS sequence"/>
</dbReference>
<comment type="caution">
    <text evidence="3">The sequence shown here is derived from an EMBL/GenBank/DDBJ whole genome shotgun (WGS) entry which is preliminary data.</text>
</comment>
<proteinExistence type="predicted"/>
<sequence length="239" mass="26122">MNDDEQAAAHVMPALSAKPPSTAAQDTEWSWAKYIGRSVLFLVFHILGGPRFAFNMWHASRPLSSHAWQQFIPLTATSNSYAVQVSIAEGRQFSASLFLIAGLIMIGDSPASLQESSFRWQLVTTAAICLVLVSALQAISGPMHKSLYSHALKYRRSLTVFSLVMTIVFMIILEAWSLAYTYSMDTIESVIEAGNTVGVREKSAADREAAGDSIKAANEKKQCHPKAEAPPSKVWEGSI</sequence>
<keyword evidence="2" id="KW-0812">Transmembrane</keyword>
<evidence type="ECO:0000256" key="2">
    <source>
        <dbReference type="SAM" id="Phobius"/>
    </source>
</evidence>
<evidence type="ECO:0000313" key="4">
    <source>
        <dbReference type="Proteomes" id="UP001465755"/>
    </source>
</evidence>
<feature type="compositionally biased region" description="Basic and acidic residues" evidence="1">
    <location>
        <begin position="217"/>
        <end position="227"/>
    </location>
</feature>
<reference evidence="3 4" key="1">
    <citation type="journal article" date="2024" name="Nat. Commun.">
        <title>Phylogenomics reveals the evolutionary origins of lichenization in chlorophyte algae.</title>
        <authorList>
            <person name="Puginier C."/>
            <person name="Libourel C."/>
            <person name="Otte J."/>
            <person name="Skaloud P."/>
            <person name="Haon M."/>
            <person name="Grisel S."/>
            <person name="Petersen M."/>
            <person name="Berrin J.G."/>
            <person name="Delaux P.M."/>
            <person name="Dal Grande F."/>
            <person name="Keller J."/>
        </authorList>
    </citation>
    <scope>NUCLEOTIDE SEQUENCE [LARGE SCALE GENOMIC DNA]</scope>
    <source>
        <strain evidence="3 4">SAG 2036</strain>
    </source>
</reference>
<gene>
    <name evidence="3" type="ORF">WJX73_006963</name>
</gene>
<protein>
    <submittedName>
        <fullName evidence="3">Uncharacterized protein</fullName>
    </submittedName>
</protein>
<feature type="transmembrane region" description="Helical" evidence="2">
    <location>
        <begin position="118"/>
        <end position="139"/>
    </location>
</feature>
<keyword evidence="2" id="KW-1133">Transmembrane helix</keyword>
<feature type="transmembrane region" description="Helical" evidence="2">
    <location>
        <begin position="93"/>
        <end position="112"/>
    </location>
</feature>